<organism evidence="2 3">
    <name type="scientific">Deinococcus irradiatisoli</name>
    <dbReference type="NCBI Taxonomy" id="2202254"/>
    <lineage>
        <taxon>Bacteria</taxon>
        <taxon>Thermotogati</taxon>
        <taxon>Deinococcota</taxon>
        <taxon>Deinococci</taxon>
        <taxon>Deinococcales</taxon>
        <taxon>Deinococcaceae</taxon>
        <taxon>Deinococcus</taxon>
    </lineage>
</organism>
<accession>A0A2Z3JG11</accession>
<evidence type="ECO:0000313" key="3">
    <source>
        <dbReference type="Proteomes" id="UP000245368"/>
    </source>
</evidence>
<dbReference type="Proteomes" id="UP000245368">
    <property type="component" value="Chromosome"/>
</dbReference>
<dbReference type="KEGG" id="dez:DKM44_06480"/>
<feature type="chain" id="PRO_5016311444" evidence="1">
    <location>
        <begin position="20"/>
        <end position="189"/>
    </location>
</feature>
<dbReference type="RefSeq" id="WP_109826286.1">
    <property type="nucleotide sequence ID" value="NZ_CP029494.1"/>
</dbReference>
<proteinExistence type="predicted"/>
<keyword evidence="1" id="KW-0732">Signal</keyword>
<protein>
    <submittedName>
        <fullName evidence="2">Uncharacterized protein</fullName>
    </submittedName>
</protein>
<feature type="signal peptide" evidence="1">
    <location>
        <begin position="1"/>
        <end position="19"/>
    </location>
</feature>
<name>A0A2Z3JG11_9DEIO</name>
<evidence type="ECO:0000313" key="2">
    <source>
        <dbReference type="EMBL" id="AWN22916.1"/>
    </source>
</evidence>
<reference evidence="2 3" key="1">
    <citation type="submission" date="2018-05" db="EMBL/GenBank/DDBJ databases">
        <title>Complete Genome Sequence of Deinococcus sp. strain 17bor-2.</title>
        <authorList>
            <person name="Srinivasan S."/>
        </authorList>
    </citation>
    <scope>NUCLEOTIDE SEQUENCE [LARGE SCALE GENOMIC DNA]</scope>
    <source>
        <strain evidence="2 3">17bor-2</strain>
    </source>
</reference>
<evidence type="ECO:0000256" key="1">
    <source>
        <dbReference type="SAM" id="SignalP"/>
    </source>
</evidence>
<gene>
    <name evidence="2" type="ORF">DKM44_06480</name>
</gene>
<dbReference type="OrthoDB" id="74090at2"/>
<dbReference type="AlphaFoldDB" id="A0A2Z3JG11"/>
<keyword evidence="3" id="KW-1185">Reference proteome</keyword>
<sequence length="189" mass="19663">MQKPAFTLAALLTLSAAQALTLQGSVTASANLGPHARVGVWSLGPAGAAGNELASAPLVNGTFSLPLPDGAPPTRAQFPLRPETIGWPGVVGDVTLSAAVQGSELGLFVYDDSNGNGRRDDHEPLLDAFPDVQRQPLITVWVSGNVSVKAGHGFSVNLNSGWNSFLIDLGRSAAVSFYQGQPVNLRVPR</sequence>
<dbReference type="EMBL" id="CP029494">
    <property type="protein sequence ID" value="AWN22916.1"/>
    <property type="molecule type" value="Genomic_DNA"/>
</dbReference>